<evidence type="ECO:0000313" key="10">
    <source>
        <dbReference type="EMBL" id="CAL1526788.1"/>
    </source>
</evidence>
<comment type="pathway">
    <text evidence="5">Cofactor biosynthesis; nicotinate biosynthesis; nicotinate from nicotinamide: step 1/1.</text>
</comment>
<dbReference type="EC" id="3.5.1.19" evidence="6"/>
<keyword evidence="11" id="KW-1185">Reference proteome</keyword>
<dbReference type="InterPro" id="IPR000868">
    <property type="entry name" value="Isochorismatase-like_dom"/>
</dbReference>
<dbReference type="Pfam" id="PF00857">
    <property type="entry name" value="Isochorismatase"/>
    <property type="match status" value="1"/>
</dbReference>
<dbReference type="AlphaFoldDB" id="A0AAV2H0Z6"/>
<dbReference type="Proteomes" id="UP001497497">
    <property type="component" value="Unassembled WGS sequence"/>
</dbReference>
<dbReference type="EMBL" id="CAXITT010000009">
    <property type="protein sequence ID" value="CAL1526788.1"/>
    <property type="molecule type" value="Genomic_DNA"/>
</dbReference>
<sequence>MVISDILTVTLILTLTLNDPCHAVKEMRAAMLVLYIQDCFLPGGSVAVNQGETIIPIINNIRKDSGELFKLVVLSKESHCPHHVSFASSHPGKAPYDVVQIKYLTNGTLCSDNINQTKVPGVLTCPANLETLPFQQKLWPDHCVEDVTSGPTSSSISKQLTVSTSDVIIKTGTTCQLDTYSAFYDNGHLFETELEGTLKSNQINTVFVMGLAPDFDVTHTALDAISLGYKTFTVVDASKFRANGTEDEALAEMSEKGVVLIRSDEVKDFLTGKMPRNTAKKMATQGTQLPAFILYVVVAHCYFLN</sequence>
<evidence type="ECO:0000256" key="3">
    <source>
        <dbReference type="ARBA" id="ARBA00022723"/>
    </source>
</evidence>
<evidence type="ECO:0000256" key="8">
    <source>
        <dbReference type="SAM" id="SignalP"/>
    </source>
</evidence>
<accession>A0AAV2H0Z6</accession>
<evidence type="ECO:0000256" key="6">
    <source>
        <dbReference type="ARBA" id="ARBA00039017"/>
    </source>
</evidence>
<evidence type="ECO:0000256" key="7">
    <source>
        <dbReference type="ARBA" id="ARBA00043224"/>
    </source>
</evidence>
<dbReference type="GO" id="GO:0019363">
    <property type="term" value="P:pyridine nucleotide biosynthetic process"/>
    <property type="evidence" value="ECO:0007669"/>
    <property type="project" value="UniProtKB-KW"/>
</dbReference>
<dbReference type="Gene3D" id="3.40.50.850">
    <property type="entry name" value="Isochorismatase-like"/>
    <property type="match status" value="1"/>
</dbReference>
<evidence type="ECO:0000259" key="9">
    <source>
        <dbReference type="Pfam" id="PF00857"/>
    </source>
</evidence>
<feature type="domain" description="Isochorismatase-like" evidence="9">
    <location>
        <begin position="124"/>
        <end position="264"/>
    </location>
</feature>
<dbReference type="GO" id="GO:0008936">
    <property type="term" value="F:nicotinamidase activity"/>
    <property type="evidence" value="ECO:0007669"/>
    <property type="project" value="UniProtKB-EC"/>
</dbReference>
<evidence type="ECO:0000256" key="2">
    <source>
        <dbReference type="ARBA" id="ARBA00022642"/>
    </source>
</evidence>
<proteinExistence type="inferred from homology"/>
<organism evidence="10 11">
    <name type="scientific">Lymnaea stagnalis</name>
    <name type="common">Great pond snail</name>
    <name type="synonym">Helix stagnalis</name>
    <dbReference type="NCBI Taxonomy" id="6523"/>
    <lineage>
        <taxon>Eukaryota</taxon>
        <taxon>Metazoa</taxon>
        <taxon>Spiralia</taxon>
        <taxon>Lophotrochozoa</taxon>
        <taxon>Mollusca</taxon>
        <taxon>Gastropoda</taxon>
        <taxon>Heterobranchia</taxon>
        <taxon>Euthyneura</taxon>
        <taxon>Panpulmonata</taxon>
        <taxon>Hygrophila</taxon>
        <taxon>Lymnaeoidea</taxon>
        <taxon>Lymnaeidae</taxon>
        <taxon>Lymnaea</taxon>
    </lineage>
</organism>
<evidence type="ECO:0000256" key="1">
    <source>
        <dbReference type="ARBA" id="ARBA00006336"/>
    </source>
</evidence>
<keyword evidence="2" id="KW-0662">Pyridine nucleotide biosynthesis</keyword>
<gene>
    <name evidence="10" type="ORF">GSLYS_00000965001</name>
</gene>
<name>A0AAV2H0Z6_LYMST</name>
<dbReference type="InterPro" id="IPR052347">
    <property type="entry name" value="Isochorismatase_Nicotinamidase"/>
</dbReference>
<feature type="chain" id="PRO_5043629091" description="nicotinamidase" evidence="8">
    <location>
        <begin position="24"/>
        <end position="305"/>
    </location>
</feature>
<feature type="signal peptide" evidence="8">
    <location>
        <begin position="1"/>
        <end position="23"/>
    </location>
</feature>
<comment type="caution">
    <text evidence="10">The sequence shown here is derived from an EMBL/GenBank/DDBJ whole genome shotgun (WGS) entry which is preliminary data.</text>
</comment>
<dbReference type="GO" id="GO:0046872">
    <property type="term" value="F:metal ion binding"/>
    <property type="evidence" value="ECO:0007669"/>
    <property type="project" value="UniProtKB-KW"/>
</dbReference>
<keyword evidence="8" id="KW-0732">Signal</keyword>
<dbReference type="PANTHER" id="PTHR11080:SF2">
    <property type="entry name" value="LD05707P"/>
    <property type="match status" value="1"/>
</dbReference>
<comment type="similarity">
    <text evidence="1">Belongs to the isochorismatase family.</text>
</comment>
<evidence type="ECO:0000313" key="11">
    <source>
        <dbReference type="Proteomes" id="UP001497497"/>
    </source>
</evidence>
<evidence type="ECO:0000256" key="4">
    <source>
        <dbReference type="ARBA" id="ARBA00022801"/>
    </source>
</evidence>
<dbReference type="InterPro" id="IPR036380">
    <property type="entry name" value="Isochorismatase-like_sf"/>
</dbReference>
<keyword evidence="3" id="KW-0479">Metal-binding</keyword>
<protein>
    <recommendedName>
        <fullName evidence="6">nicotinamidase</fullName>
        <ecNumber evidence="6">3.5.1.19</ecNumber>
    </recommendedName>
    <alternativeName>
        <fullName evidence="7">Nicotinamide deamidase</fullName>
    </alternativeName>
</protein>
<evidence type="ECO:0000256" key="5">
    <source>
        <dbReference type="ARBA" id="ARBA00037900"/>
    </source>
</evidence>
<keyword evidence="4" id="KW-0378">Hydrolase</keyword>
<reference evidence="10 11" key="1">
    <citation type="submission" date="2024-04" db="EMBL/GenBank/DDBJ databases">
        <authorList>
            <consortium name="Genoscope - CEA"/>
            <person name="William W."/>
        </authorList>
    </citation>
    <scope>NUCLEOTIDE SEQUENCE [LARGE SCALE GENOMIC DNA]</scope>
</reference>
<dbReference type="PANTHER" id="PTHR11080">
    <property type="entry name" value="PYRAZINAMIDASE/NICOTINAMIDASE"/>
    <property type="match status" value="1"/>
</dbReference>
<dbReference type="SUPFAM" id="SSF52499">
    <property type="entry name" value="Isochorismatase-like hydrolases"/>
    <property type="match status" value="1"/>
</dbReference>